<dbReference type="EMBL" id="SJPV01000002">
    <property type="protein sequence ID" value="TWU40787.1"/>
    <property type="molecule type" value="Genomic_DNA"/>
</dbReference>
<evidence type="ECO:0000313" key="3">
    <source>
        <dbReference type="Proteomes" id="UP000319143"/>
    </source>
</evidence>
<sequence length="188" mass="20658">MNSPPPEPAANPQASAPSIADAAIMLRSAIGQIRFARDYTLELLENTPREFWYTIPAGLPTHVAWQVGHLTVSQYGLLMFRMRGRDPDDLDLIPGKFRKAYGRESTPNPNPSAQSTPDELLERLAKVHQQSLQVLAGLDPAVLLQPVDMPYAAFPFKLGAILFCPIHEGIHAGQLGVLRRAHGLPPVR</sequence>
<dbReference type="Pfam" id="PF12867">
    <property type="entry name" value="DinB_2"/>
    <property type="match status" value="1"/>
</dbReference>
<accession>A0A5C6DY64</accession>
<dbReference type="Proteomes" id="UP000319143">
    <property type="component" value="Unassembled WGS sequence"/>
</dbReference>
<protein>
    <submittedName>
        <fullName evidence="2">DinB superfamily protein</fullName>
    </submittedName>
</protein>
<comment type="caution">
    <text evidence="2">The sequence shown here is derived from an EMBL/GenBank/DDBJ whole genome shotgun (WGS) entry which is preliminary data.</text>
</comment>
<dbReference type="AlphaFoldDB" id="A0A5C6DY64"/>
<organism evidence="2 3">
    <name type="scientific">Novipirellula artificiosorum</name>
    <dbReference type="NCBI Taxonomy" id="2528016"/>
    <lineage>
        <taxon>Bacteria</taxon>
        <taxon>Pseudomonadati</taxon>
        <taxon>Planctomycetota</taxon>
        <taxon>Planctomycetia</taxon>
        <taxon>Pirellulales</taxon>
        <taxon>Pirellulaceae</taxon>
        <taxon>Novipirellula</taxon>
    </lineage>
</organism>
<dbReference type="SUPFAM" id="SSF109854">
    <property type="entry name" value="DinB/YfiT-like putative metalloenzymes"/>
    <property type="match status" value="1"/>
</dbReference>
<dbReference type="InterPro" id="IPR024775">
    <property type="entry name" value="DinB-like"/>
</dbReference>
<dbReference type="Gene3D" id="1.20.120.450">
    <property type="entry name" value="dinb family like domain"/>
    <property type="match status" value="1"/>
</dbReference>
<evidence type="ECO:0000313" key="2">
    <source>
        <dbReference type="EMBL" id="TWU40787.1"/>
    </source>
</evidence>
<dbReference type="RefSeq" id="WP_231615500.1">
    <property type="nucleotide sequence ID" value="NZ_SJPV01000002.1"/>
</dbReference>
<keyword evidence="3" id="KW-1185">Reference proteome</keyword>
<gene>
    <name evidence="2" type="ORF">Poly41_16220</name>
</gene>
<feature type="domain" description="DinB-like" evidence="1">
    <location>
        <begin position="32"/>
        <end position="175"/>
    </location>
</feature>
<reference evidence="2 3" key="1">
    <citation type="submission" date="2019-02" db="EMBL/GenBank/DDBJ databases">
        <title>Deep-cultivation of Planctomycetes and their phenomic and genomic characterization uncovers novel biology.</title>
        <authorList>
            <person name="Wiegand S."/>
            <person name="Jogler M."/>
            <person name="Boedeker C."/>
            <person name="Pinto D."/>
            <person name="Vollmers J."/>
            <person name="Rivas-Marin E."/>
            <person name="Kohn T."/>
            <person name="Peeters S.H."/>
            <person name="Heuer A."/>
            <person name="Rast P."/>
            <person name="Oberbeckmann S."/>
            <person name="Bunk B."/>
            <person name="Jeske O."/>
            <person name="Meyerdierks A."/>
            <person name="Storesund J.E."/>
            <person name="Kallscheuer N."/>
            <person name="Luecker S."/>
            <person name="Lage O.M."/>
            <person name="Pohl T."/>
            <person name="Merkel B.J."/>
            <person name="Hornburger P."/>
            <person name="Mueller R.-W."/>
            <person name="Bruemmer F."/>
            <person name="Labrenz M."/>
            <person name="Spormann A.M."/>
            <person name="Op Den Camp H."/>
            <person name="Overmann J."/>
            <person name="Amann R."/>
            <person name="Jetten M.S.M."/>
            <person name="Mascher T."/>
            <person name="Medema M.H."/>
            <person name="Devos D.P."/>
            <person name="Kaster A.-K."/>
            <person name="Ovreas L."/>
            <person name="Rohde M."/>
            <person name="Galperin M.Y."/>
            <person name="Jogler C."/>
        </authorList>
    </citation>
    <scope>NUCLEOTIDE SEQUENCE [LARGE SCALE GENOMIC DNA]</scope>
    <source>
        <strain evidence="2 3">Poly41</strain>
    </source>
</reference>
<dbReference type="InterPro" id="IPR034660">
    <property type="entry name" value="DinB/YfiT-like"/>
</dbReference>
<proteinExistence type="predicted"/>
<evidence type="ECO:0000259" key="1">
    <source>
        <dbReference type="Pfam" id="PF12867"/>
    </source>
</evidence>
<name>A0A5C6DY64_9BACT</name>